<accession>X0U3F2</accession>
<dbReference type="Gene3D" id="1.10.287.980">
    <property type="entry name" value="plastocyanin oxidoreductase"/>
    <property type="match status" value="1"/>
</dbReference>
<gene>
    <name evidence="2" type="ORF">S01H1_45395</name>
</gene>
<reference evidence="2" key="1">
    <citation type="journal article" date="2014" name="Front. Microbiol.">
        <title>High frequency of phylogenetically diverse reductive dehalogenase-homologous genes in deep subseafloor sedimentary metagenomes.</title>
        <authorList>
            <person name="Kawai M."/>
            <person name="Futagami T."/>
            <person name="Toyoda A."/>
            <person name="Takaki Y."/>
            <person name="Nishi S."/>
            <person name="Hori S."/>
            <person name="Arai W."/>
            <person name="Tsubouchi T."/>
            <person name="Morono Y."/>
            <person name="Uchiyama I."/>
            <person name="Ito T."/>
            <person name="Fujiyama A."/>
            <person name="Inagaki F."/>
            <person name="Takami H."/>
        </authorList>
    </citation>
    <scope>NUCLEOTIDE SEQUENCE</scope>
    <source>
        <strain evidence="2">Expedition CK06-06</strain>
    </source>
</reference>
<feature type="transmembrane region" description="Helical" evidence="1">
    <location>
        <begin position="6"/>
        <end position="22"/>
    </location>
</feature>
<dbReference type="EMBL" id="BARS01029005">
    <property type="protein sequence ID" value="GAG00319.1"/>
    <property type="molecule type" value="Genomic_DNA"/>
</dbReference>
<protein>
    <submittedName>
        <fullName evidence="2">Uncharacterized protein</fullName>
    </submittedName>
</protein>
<sequence>GEMIALFGFMIGGLLWMLVPFLDRNAAKEKRSPIFSFMGWIVLLYIVVMTAVTYLLPGL</sequence>
<evidence type="ECO:0000256" key="1">
    <source>
        <dbReference type="SAM" id="Phobius"/>
    </source>
</evidence>
<comment type="caution">
    <text evidence="2">The sequence shown here is derived from an EMBL/GenBank/DDBJ whole genome shotgun (WGS) entry which is preliminary data.</text>
</comment>
<keyword evidence="1" id="KW-0472">Membrane</keyword>
<dbReference type="AlphaFoldDB" id="X0U3F2"/>
<organism evidence="2">
    <name type="scientific">marine sediment metagenome</name>
    <dbReference type="NCBI Taxonomy" id="412755"/>
    <lineage>
        <taxon>unclassified sequences</taxon>
        <taxon>metagenomes</taxon>
        <taxon>ecological metagenomes</taxon>
    </lineage>
</organism>
<evidence type="ECO:0000313" key="2">
    <source>
        <dbReference type="EMBL" id="GAG00319.1"/>
    </source>
</evidence>
<keyword evidence="1" id="KW-1133">Transmembrane helix</keyword>
<feature type="transmembrane region" description="Helical" evidence="1">
    <location>
        <begin position="34"/>
        <end position="56"/>
    </location>
</feature>
<keyword evidence="1" id="KW-0812">Transmembrane</keyword>
<proteinExistence type="predicted"/>
<feature type="non-terminal residue" evidence="2">
    <location>
        <position position="1"/>
    </location>
</feature>
<name>X0U3F2_9ZZZZ</name>